<dbReference type="OrthoDB" id="77463at2759"/>
<dbReference type="Proteomes" id="UP000230423">
    <property type="component" value="Unassembled WGS sequence"/>
</dbReference>
<accession>A0A2G9T7G9</accession>
<gene>
    <name evidence="1" type="ORF">TELCIR_24756</name>
</gene>
<evidence type="ECO:0000313" key="2">
    <source>
        <dbReference type="Proteomes" id="UP000230423"/>
    </source>
</evidence>
<protein>
    <submittedName>
        <fullName evidence="1">Uncharacterized protein</fullName>
    </submittedName>
</protein>
<evidence type="ECO:0000313" key="1">
    <source>
        <dbReference type="EMBL" id="PIO53893.1"/>
    </source>
</evidence>
<dbReference type="EMBL" id="KZ404903">
    <property type="protein sequence ID" value="PIO53893.1"/>
    <property type="molecule type" value="Genomic_DNA"/>
</dbReference>
<name>A0A2G9T7G9_TELCI</name>
<reference evidence="1 2" key="1">
    <citation type="submission" date="2015-09" db="EMBL/GenBank/DDBJ databases">
        <title>Draft genome of the parasitic nematode Teladorsagia circumcincta isolate WARC Sus (inbred).</title>
        <authorList>
            <person name="Mitreva M."/>
        </authorList>
    </citation>
    <scope>NUCLEOTIDE SEQUENCE [LARGE SCALE GENOMIC DNA]</scope>
    <source>
        <strain evidence="1 2">S</strain>
    </source>
</reference>
<dbReference type="AlphaFoldDB" id="A0A2G9T7G9"/>
<organism evidence="1 2">
    <name type="scientific">Teladorsagia circumcincta</name>
    <name type="common">Brown stomach worm</name>
    <name type="synonym">Ostertagia circumcincta</name>
    <dbReference type="NCBI Taxonomy" id="45464"/>
    <lineage>
        <taxon>Eukaryota</taxon>
        <taxon>Metazoa</taxon>
        <taxon>Ecdysozoa</taxon>
        <taxon>Nematoda</taxon>
        <taxon>Chromadorea</taxon>
        <taxon>Rhabditida</taxon>
        <taxon>Rhabditina</taxon>
        <taxon>Rhabditomorpha</taxon>
        <taxon>Strongyloidea</taxon>
        <taxon>Trichostrongylidae</taxon>
        <taxon>Teladorsagia</taxon>
    </lineage>
</organism>
<sequence length="91" mass="9895">MEGVPPLSWIAHPVRVQLVSGGSDQSVDGNLYTVDPATGSLVLVRFRNEMILLTRSKGNQTSSVKRAILSILFQSPAKYLGYLAKVIPQLV</sequence>
<dbReference type="Gene3D" id="2.30.30.100">
    <property type="match status" value="1"/>
</dbReference>
<keyword evidence="2" id="KW-1185">Reference proteome</keyword>
<proteinExistence type="predicted"/>